<comment type="catalytic activity">
    <reaction evidence="1">
        <text>alpha-D-glucose 1-phosphate + ATP + H(+) = ADP-alpha-D-glucose + diphosphate</text>
        <dbReference type="Rhea" id="RHEA:12120"/>
        <dbReference type="ChEBI" id="CHEBI:15378"/>
        <dbReference type="ChEBI" id="CHEBI:30616"/>
        <dbReference type="ChEBI" id="CHEBI:33019"/>
        <dbReference type="ChEBI" id="CHEBI:57498"/>
        <dbReference type="ChEBI" id="CHEBI:58601"/>
        <dbReference type="EC" id="2.7.7.27"/>
    </reaction>
</comment>
<evidence type="ECO:0000256" key="3">
    <source>
        <dbReference type="ARBA" id="ARBA00004727"/>
    </source>
</evidence>
<evidence type="ECO:0000256" key="8">
    <source>
        <dbReference type="ARBA" id="ARBA00022695"/>
    </source>
</evidence>
<evidence type="ECO:0000256" key="1">
    <source>
        <dbReference type="ARBA" id="ARBA00000956"/>
    </source>
</evidence>
<organism evidence="16 17">
    <name type="scientific">Arachis hypogaea</name>
    <name type="common">Peanut</name>
    <dbReference type="NCBI Taxonomy" id="3818"/>
    <lineage>
        <taxon>Eukaryota</taxon>
        <taxon>Viridiplantae</taxon>
        <taxon>Streptophyta</taxon>
        <taxon>Embryophyta</taxon>
        <taxon>Tracheophyta</taxon>
        <taxon>Spermatophyta</taxon>
        <taxon>Magnoliopsida</taxon>
        <taxon>eudicotyledons</taxon>
        <taxon>Gunneridae</taxon>
        <taxon>Pentapetalae</taxon>
        <taxon>rosids</taxon>
        <taxon>fabids</taxon>
        <taxon>Fabales</taxon>
        <taxon>Fabaceae</taxon>
        <taxon>Papilionoideae</taxon>
        <taxon>50 kb inversion clade</taxon>
        <taxon>dalbergioids sensu lato</taxon>
        <taxon>Dalbergieae</taxon>
        <taxon>Pterocarpus clade</taxon>
        <taxon>Arachis</taxon>
    </lineage>
</organism>
<dbReference type="InterPro" id="IPR029044">
    <property type="entry name" value="Nucleotide-diphossugar_trans"/>
</dbReference>
<reference evidence="16 17" key="1">
    <citation type="submission" date="2019-01" db="EMBL/GenBank/DDBJ databases">
        <title>Sequencing of cultivated peanut Arachis hypogaea provides insights into genome evolution and oil improvement.</title>
        <authorList>
            <person name="Chen X."/>
        </authorList>
    </citation>
    <scope>NUCLEOTIDE SEQUENCE [LARGE SCALE GENOMIC DNA]</scope>
    <source>
        <strain evidence="17">cv. Fuhuasheng</strain>
        <tissue evidence="16">Leaves</tissue>
    </source>
</reference>
<dbReference type="STRING" id="3818.A0A445CHU9"/>
<evidence type="ECO:0000256" key="7">
    <source>
        <dbReference type="ARBA" id="ARBA00022679"/>
    </source>
</evidence>
<evidence type="ECO:0000256" key="14">
    <source>
        <dbReference type="SAM" id="SignalP"/>
    </source>
</evidence>
<comment type="function">
    <text evidence="2">This protein plays a role in synthesis of starch. It catalyzes the synthesis of the activated glycosyl donor, ADP-glucose from Glc-1-P and ATP.</text>
</comment>
<protein>
    <recommendedName>
        <fullName evidence="5">glucose-1-phosphate adenylyltransferase</fullName>
        <ecNumber evidence="5">2.7.7.27</ecNumber>
    </recommendedName>
    <alternativeName>
        <fullName evidence="13">ADP-glucose pyrophosphorylase</fullName>
    </alternativeName>
    <alternativeName>
        <fullName evidence="12">ADP-glucose synthase</fullName>
    </alternativeName>
    <alternativeName>
        <fullName evidence="11">Alpha-D-glucose-1-phosphate adenyl transferase</fullName>
    </alternativeName>
</protein>
<keyword evidence="6" id="KW-0021">Allosteric enzyme</keyword>
<dbReference type="InterPro" id="IPR011831">
    <property type="entry name" value="ADP-Glc_PPase"/>
</dbReference>
<dbReference type="GO" id="GO:0008878">
    <property type="term" value="F:glucose-1-phosphate adenylyltransferase activity"/>
    <property type="evidence" value="ECO:0007669"/>
    <property type="project" value="UniProtKB-EC"/>
</dbReference>
<dbReference type="GO" id="GO:0005978">
    <property type="term" value="P:glycogen biosynthetic process"/>
    <property type="evidence" value="ECO:0007669"/>
    <property type="project" value="InterPro"/>
</dbReference>
<dbReference type="AlphaFoldDB" id="A0A445CHU9"/>
<dbReference type="PROSITE" id="PS51257">
    <property type="entry name" value="PROKAR_LIPOPROTEIN"/>
    <property type="match status" value="1"/>
</dbReference>
<dbReference type="SUPFAM" id="SSF53448">
    <property type="entry name" value="Nucleotide-diphospho-sugar transferases"/>
    <property type="match status" value="1"/>
</dbReference>
<dbReference type="Pfam" id="PF00483">
    <property type="entry name" value="NTP_transferase"/>
    <property type="match status" value="1"/>
</dbReference>
<feature type="signal peptide" evidence="14">
    <location>
        <begin position="1"/>
        <end position="27"/>
    </location>
</feature>
<name>A0A445CHU9_ARAHY</name>
<accession>A0A445CHU9</accession>
<evidence type="ECO:0000256" key="5">
    <source>
        <dbReference type="ARBA" id="ARBA00012460"/>
    </source>
</evidence>
<keyword evidence="17" id="KW-1185">Reference proteome</keyword>
<dbReference type="Gene3D" id="3.90.550.10">
    <property type="entry name" value="Spore Coat Polysaccharide Biosynthesis Protein SpsA, Chain A"/>
    <property type="match status" value="1"/>
</dbReference>
<dbReference type="Proteomes" id="UP000289738">
    <property type="component" value="Chromosome A07"/>
</dbReference>
<dbReference type="PANTHER" id="PTHR43523:SF12">
    <property type="entry name" value="GLUCOSE-1-PHOSPHATE ADENYLYLTRANSFERASE LARGE SUBUNIT 1, CHLOROPLASTIC-RELATED"/>
    <property type="match status" value="1"/>
</dbReference>
<feature type="domain" description="Nucleotidyl transferase" evidence="15">
    <location>
        <begin position="95"/>
        <end position="164"/>
    </location>
</feature>
<evidence type="ECO:0000259" key="15">
    <source>
        <dbReference type="Pfam" id="PF00483"/>
    </source>
</evidence>
<dbReference type="EC" id="2.7.7.27" evidence="5"/>
<keyword evidence="14" id="KW-0732">Signal</keyword>
<dbReference type="PANTHER" id="PTHR43523">
    <property type="entry name" value="GLUCOSE-1-PHOSPHATE ADENYLYLTRANSFERASE-RELATED"/>
    <property type="match status" value="1"/>
</dbReference>
<evidence type="ECO:0000313" key="17">
    <source>
        <dbReference type="Proteomes" id="UP000289738"/>
    </source>
</evidence>
<gene>
    <name evidence="16" type="ORF">Ahy_A07g037113</name>
</gene>
<evidence type="ECO:0000256" key="11">
    <source>
        <dbReference type="ARBA" id="ARBA00030645"/>
    </source>
</evidence>
<comment type="pathway">
    <text evidence="3">Glycan biosynthesis; starch biosynthesis.</text>
</comment>
<evidence type="ECO:0000256" key="13">
    <source>
        <dbReference type="ARBA" id="ARBA00032494"/>
    </source>
</evidence>
<evidence type="ECO:0000256" key="4">
    <source>
        <dbReference type="ARBA" id="ARBA00010443"/>
    </source>
</evidence>
<keyword evidence="9" id="KW-0547">Nucleotide-binding</keyword>
<keyword evidence="8" id="KW-0548">Nucleotidyltransferase</keyword>
<dbReference type="InterPro" id="IPR005835">
    <property type="entry name" value="NTP_transferase_dom"/>
</dbReference>
<dbReference type="EMBL" id="SDMP01000007">
    <property type="protein sequence ID" value="RYR50496.1"/>
    <property type="molecule type" value="Genomic_DNA"/>
</dbReference>
<sequence>MILGRLPPRIVPLVLLFLSGCLKHSKCDFGTDSVYILTQLHSTGILHVLTTLALMSPLEMAMLRFLLPLKLQGRQVKDDFRVLLMPCGSFTGYLSRASDFGLIKIDDKGRILSFSEKFKGEDLKTMQVDTTVLGLSKEEAIKKPYINYMGVYVFKKEILPNLLRENGGKEKT</sequence>
<comment type="similarity">
    <text evidence="4">Belongs to the bacterial/plant glucose-1-phosphate adenylyltransferase family.</text>
</comment>
<evidence type="ECO:0000256" key="9">
    <source>
        <dbReference type="ARBA" id="ARBA00022741"/>
    </source>
</evidence>
<dbReference type="GO" id="GO:0019252">
    <property type="term" value="P:starch biosynthetic process"/>
    <property type="evidence" value="ECO:0007669"/>
    <property type="project" value="UniProtKB-KW"/>
</dbReference>
<dbReference type="GO" id="GO:0000166">
    <property type="term" value="F:nucleotide binding"/>
    <property type="evidence" value="ECO:0007669"/>
    <property type="project" value="UniProtKB-KW"/>
</dbReference>
<feature type="chain" id="PRO_5019279751" description="glucose-1-phosphate adenylyltransferase" evidence="14">
    <location>
        <begin position="28"/>
        <end position="172"/>
    </location>
</feature>
<keyword evidence="7" id="KW-0808">Transferase</keyword>
<comment type="caution">
    <text evidence="16">The sequence shown here is derived from an EMBL/GenBank/DDBJ whole genome shotgun (WGS) entry which is preliminary data.</text>
</comment>
<evidence type="ECO:0000256" key="6">
    <source>
        <dbReference type="ARBA" id="ARBA00022533"/>
    </source>
</evidence>
<evidence type="ECO:0000313" key="16">
    <source>
        <dbReference type="EMBL" id="RYR50496.1"/>
    </source>
</evidence>
<proteinExistence type="inferred from homology"/>
<evidence type="ECO:0000256" key="10">
    <source>
        <dbReference type="ARBA" id="ARBA00022922"/>
    </source>
</evidence>
<evidence type="ECO:0000256" key="12">
    <source>
        <dbReference type="ARBA" id="ARBA00030817"/>
    </source>
</evidence>
<keyword evidence="10" id="KW-0750">Starch biosynthesis</keyword>
<evidence type="ECO:0000256" key="2">
    <source>
        <dbReference type="ARBA" id="ARBA00002231"/>
    </source>
</evidence>